<feature type="compositionally biased region" description="Pro residues" evidence="2">
    <location>
        <begin position="174"/>
        <end position="187"/>
    </location>
</feature>
<evidence type="ECO:0000256" key="2">
    <source>
        <dbReference type="SAM" id="MobiDB-lite"/>
    </source>
</evidence>
<dbReference type="AlphaFoldDB" id="A0A5C6AQP6"/>
<name>A0A5C6AQP6_9BACT</name>
<feature type="compositionally biased region" description="Polar residues" evidence="2">
    <location>
        <begin position="139"/>
        <end position="154"/>
    </location>
</feature>
<gene>
    <name evidence="3" type="ORF">Pla52n_34130</name>
</gene>
<dbReference type="OrthoDB" id="243198at2"/>
<feature type="region of interest" description="Disordered" evidence="2">
    <location>
        <begin position="74"/>
        <end position="188"/>
    </location>
</feature>
<sequence length="319" mass="34905">MNGSFEKHRLWIFAALGILSVCNVLMNKSLQAQEADSVARKRGLLEKIEQFQHSLKAKLDRSLCRQCAAGEAPGQTDLNYSPGKNDQGYVRQSYGANPAGDPDATQGDVRYGSQQITQDRGVARLASDSGVANQHPAASGSQRYPQPGNATASGDSMLPELPGNVDGIPMVPRSTPPPSSGQLPPEPILASDHEALSIELGDRFHGTQLGQRQITATEHAIRLTRENEALRASRQSVLGDNQRLKQELAATQALLERTKLAMVQAKVQLDAADARNVELERQVAEMDRENKRYVRETDQVLNAIREELDDVLVRELNAQ</sequence>
<keyword evidence="1" id="KW-0175">Coiled coil</keyword>
<feature type="coiled-coil region" evidence="1">
    <location>
        <begin position="227"/>
        <end position="296"/>
    </location>
</feature>
<evidence type="ECO:0000256" key="1">
    <source>
        <dbReference type="SAM" id="Coils"/>
    </source>
</evidence>
<evidence type="ECO:0000313" key="4">
    <source>
        <dbReference type="Proteomes" id="UP000320176"/>
    </source>
</evidence>
<accession>A0A5C6AQP6</accession>
<protein>
    <submittedName>
        <fullName evidence="3">Uncharacterized protein</fullName>
    </submittedName>
</protein>
<dbReference type="Proteomes" id="UP000320176">
    <property type="component" value="Unassembled WGS sequence"/>
</dbReference>
<reference evidence="3 4" key="1">
    <citation type="submission" date="2019-02" db="EMBL/GenBank/DDBJ databases">
        <title>Deep-cultivation of Planctomycetes and their phenomic and genomic characterization uncovers novel biology.</title>
        <authorList>
            <person name="Wiegand S."/>
            <person name="Jogler M."/>
            <person name="Boedeker C."/>
            <person name="Pinto D."/>
            <person name="Vollmers J."/>
            <person name="Rivas-Marin E."/>
            <person name="Kohn T."/>
            <person name="Peeters S.H."/>
            <person name="Heuer A."/>
            <person name="Rast P."/>
            <person name="Oberbeckmann S."/>
            <person name="Bunk B."/>
            <person name="Jeske O."/>
            <person name="Meyerdierks A."/>
            <person name="Storesund J.E."/>
            <person name="Kallscheuer N."/>
            <person name="Luecker S."/>
            <person name="Lage O.M."/>
            <person name="Pohl T."/>
            <person name="Merkel B.J."/>
            <person name="Hornburger P."/>
            <person name="Mueller R.-W."/>
            <person name="Bruemmer F."/>
            <person name="Labrenz M."/>
            <person name="Spormann A.M."/>
            <person name="Op Den Camp H."/>
            <person name="Overmann J."/>
            <person name="Amann R."/>
            <person name="Jetten M.S.M."/>
            <person name="Mascher T."/>
            <person name="Medema M.H."/>
            <person name="Devos D.P."/>
            <person name="Kaster A.-K."/>
            <person name="Ovreas L."/>
            <person name="Rohde M."/>
            <person name="Galperin M.Y."/>
            <person name="Jogler C."/>
        </authorList>
    </citation>
    <scope>NUCLEOTIDE SEQUENCE [LARGE SCALE GENOMIC DNA]</scope>
    <source>
        <strain evidence="3 4">Pla52n</strain>
    </source>
</reference>
<keyword evidence="4" id="KW-1185">Reference proteome</keyword>
<organism evidence="3 4">
    <name type="scientific">Stieleria varia</name>
    <dbReference type="NCBI Taxonomy" id="2528005"/>
    <lineage>
        <taxon>Bacteria</taxon>
        <taxon>Pseudomonadati</taxon>
        <taxon>Planctomycetota</taxon>
        <taxon>Planctomycetia</taxon>
        <taxon>Pirellulales</taxon>
        <taxon>Pirellulaceae</taxon>
        <taxon>Stieleria</taxon>
    </lineage>
</organism>
<comment type="caution">
    <text evidence="3">The sequence shown here is derived from an EMBL/GenBank/DDBJ whole genome shotgun (WGS) entry which is preliminary data.</text>
</comment>
<proteinExistence type="predicted"/>
<dbReference type="EMBL" id="SJPN01000004">
    <property type="protein sequence ID" value="TWU02363.1"/>
    <property type="molecule type" value="Genomic_DNA"/>
</dbReference>
<dbReference type="RefSeq" id="WP_146520707.1">
    <property type="nucleotide sequence ID" value="NZ_CP151726.1"/>
</dbReference>
<evidence type="ECO:0000313" key="3">
    <source>
        <dbReference type="EMBL" id="TWU02363.1"/>
    </source>
</evidence>